<feature type="transmembrane region" description="Helical" evidence="5">
    <location>
        <begin position="268"/>
        <end position="288"/>
    </location>
</feature>
<dbReference type="EMBL" id="MLJW01000005">
    <property type="protein sequence ID" value="OIR17151.1"/>
    <property type="molecule type" value="Genomic_DNA"/>
</dbReference>
<feature type="transmembrane region" description="Helical" evidence="5">
    <location>
        <begin position="195"/>
        <end position="215"/>
    </location>
</feature>
<keyword evidence="2 5" id="KW-0812">Transmembrane</keyword>
<protein>
    <submittedName>
        <fullName evidence="7">Sodium/calcium exchanger protein</fullName>
    </submittedName>
</protein>
<feature type="transmembrane region" description="Helical" evidence="5">
    <location>
        <begin position="165"/>
        <end position="183"/>
    </location>
</feature>
<evidence type="ECO:0000256" key="4">
    <source>
        <dbReference type="ARBA" id="ARBA00023136"/>
    </source>
</evidence>
<keyword evidence="4 5" id="KW-0472">Membrane</keyword>
<feature type="transmembrane region" description="Helical" evidence="5">
    <location>
        <begin position="20"/>
        <end position="40"/>
    </location>
</feature>
<comment type="caution">
    <text evidence="7">The sequence shown here is derived from an EMBL/GenBank/DDBJ whole genome shotgun (WGS) entry which is preliminary data.</text>
</comment>
<evidence type="ECO:0000256" key="3">
    <source>
        <dbReference type="ARBA" id="ARBA00022989"/>
    </source>
</evidence>
<dbReference type="Pfam" id="PF01699">
    <property type="entry name" value="Na_Ca_ex"/>
    <property type="match status" value="1"/>
</dbReference>
<comment type="subcellular location">
    <subcellularLocation>
        <location evidence="1">Membrane</location>
        <topology evidence="1">Multi-pass membrane protein</topology>
    </subcellularLocation>
</comment>
<feature type="transmembrane region" description="Helical" evidence="5">
    <location>
        <begin position="294"/>
        <end position="314"/>
    </location>
</feature>
<feature type="domain" description="Sodium/calcium exchanger membrane region" evidence="6">
    <location>
        <begin position="26"/>
        <end position="174"/>
    </location>
</feature>
<dbReference type="InterPro" id="IPR004837">
    <property type="entry name" value="NaCa_Exmemb"/>
</dbReference>
<dbReference type="GO" id="GO:0016020">
    <property type="term" value="C:membrane"/>
    <property type="evidence" value="ECO:0007669"/>
    <property type="project" value="UniProtKB-SubCell"/>
</dbReference>
<dbReference type="InterPro" id="IPR044880">
    <property type="entry name" value="NCX_ion-bd_dom_sf"/>
</dbReference>
<evidence type="ECO:0000256" key="2">
    <source>
        <dbReference type="ARBA" id="ARBA00022692"/>
    </source>
</evidence>
<proteinExistence type="predicted"/>
<dbReference type="GO" id="GO:0055085">
    <property type="term" value="P:transmembrane transport"/>
    <property type="evidence" value="ECO:0007669"/>
    <property type="project" value="InterPro"/>
</dbReference>
<evidence type="ECO:0000259" key="6">
    <source>
        <dbReference type="Pfam" id="PF01699"/>
    </source>
</evidence>
<feature type="transmembrane region" description="Helical" evidence="5">
    <location>
        <begin position="92"/>
        <end position="110"/>
    </location>
</feature>
<feature type="transmembrane region" description="Helical" evidence="5">
    <location>
        <begin position="52"/>
        <end position="72"/>
    </location>
</feature>
<evidence type="ECO:0000256" key="1">
    <source>
        <dbReference type="ARBA" id="ARBA00004141"/>
    </source>
</evidence>
<name>A0A1J5T8C8_9ZZZZ</name>
<accession>A0A1J5T8C8</accession>
<feature type="transmembrane region" description="Helical" evidence="5">
    <location>
        <begin position="235"/>
        <end position="256"/>
    </location>
</feature>
<feature type="transmembrane region" description="Helical" evidence="5">
    <location>
        <begin position="131"/>
        <end position="153"/>
    </location>
</feature>
<keyword evidence="3 5" id="KW-1133">Transmembrane helix</keyword>
<sequence length="340" mass="37178">MPNELSGLHNALAAFHHYAANPLFQLLIFALANALMIWRLHAMESKGFEGTVLGTLIMPYCSGFANLMFALVMSKSAANGGAVIENSLVNNVTNLTLILGLTALFGSAAAPQPKGKSKAKPNKQQTEFARINRLNLLVTLIALFLFTGTLWALGKDGQLSFYDGLILVALFLFWQILHVFEVLKDNIRKNRSTHWTIVIDLALIGLSAYGIYYSVDHLVNWVSTSNNPVFSFAKIGWFSGILMVLPNAFIALYYTHLRRTDIVVSSQIGDGHICIPMCIGLFALFNPIQLPASFQLGTYVILGAGLVHLLAIGILGRIPRLVGGGLIVAYGYFMYTGLIQ</sequence>
<reference evidence="7" key="1">
    <citation type="submission" date="2016-10" db="EMBL/GenBank/DDBJ databases">
        <title>Sequence of Gallionella enrichment culture.</title>
        <authorList>
            <person name="Poehlein A."/>
            <person name="Muehling M."/>
            <person name="Daniel R."/>
        </authorList>
    </citation>
    <scope>NUCLEOTIDE SEQUENCE</scope>
</reference>
<evidence type="ECO:0000256" key="5">
    <source>
        <dbReference type="SAM" id="Phobius"/>
    </source>
</evidence>
<dbReference type="AlphaFoldDB" id="A0A1J5T8C8"/>
<organism evidence="7">
    <name type="scientific">mine drainage metagenome</name>
    <dbReference type="NCBI Taxonomy" id="410659"/>
    <lineage>
        <taxon>unclassified sequences</taxon>
        <taxon>metagenomes</taxon>
        <taxon>ecological metagenomes</taxon>
    </lineage>
</organism>
<feature type="transmembrane region" description="Helical" evidence="5">
    <location>
        <begin position="321"/>
        <end position="339"/>
    </location>
</feature>
<gene>
    <name evidence="7" type="ORF">GALL_21720</name>
</gene>
<dbReference type="Gene3D" id="1.20.1420.30">
    <property type="entry name" value="NCX, central ion-binding region"/>
    <property type="match status" value="1"/>
</dbReference>
<evidence type="ECO:0000313" key="7">
    <source>
        <dbReference type="EMBL" id="OIR17151.1"/>
    </source>
</evidence>